<dbReference type="PROSITE" id="PS51007">
    <property type="entry name" value="CYTC"/>
    <property type="match status" value="1"/>
</dbReference>
<keyword evidence="3 4" id="KW-0408">Iron</keyword>
<gene>
    <name evidence="7" type="ORF">OOJ09_27495</name>
</gene>
<dbReference type="EMBL" id="JAPFQA010000019">
    <property type="protein sequence ID" value="MCZ8547940.1"/>
    <property type="molecule type" value="Genomic_DNA"/>
</dbReference>
<dbReference type="Pfam" id="PF00034">
    <property type="entry name" value="Cytochrom_C"/>
    <property type="match status" value="1"/>
</dbReference>
<protein>
    <submittedName>
        <fullName evidence="7">Cytochrome c</fullName>
    </submittedName>
</protein>
<keyword evidence="1 4" id="KW-0349">Heme</keyword>
<dbReference type="Proteomes" id="UP001152178">
    <property type="component" value="Unassembled WGS sequence"/>
</dbReference>
<evidence type="ECO:0000313" key="7">
    <source>
        <dbReference type="EMBL" id="MCZ8547940.1"/>
    </source>
</evidence>
<evidence type="ECO:0000313" key="8">
    <source>
        <dbReference type="Proteomes" id="UP001152178"/>
    </source>
</evidence>
<keyword evidence="2 4" id="KW-0479">Metal-binding</keyword>
<feature type="domain" description="Cytochrome c" evidence="6">
    <location>
        <begin position="43"/>
        <end position="129"/>
    </location>
</feature>
<dbReference type="SUPFAM" id="SSF46626">
    <property type="entry name" value="Cytochrome c"/>
    <property type="match status" value="1"/>
</dbReference>
<keyword evidence="8" id="KW-1185">Reference proteome</keyword>
<dbReference type="InterPro" id="IPR036909">
    <property type="entry name" value="Cyt_c-like_dom_sf"/>
</dbReference>
<evidence type="ECO:0000256" key="4">
    <source>
        <dbReference type="PROSITE-ProRule" id="PRU00433"/>
    </source>
</evidence>
<evidence type="ECO:0000256" key="2">
    <source>
        <dbReference type="ARBA" id="ARBA00022723"/>
    </source>
</evidence>
<comment type="caution">
    <text evidence="7">The sequence shown here is derived from an EMBL/GenBank/DDBJ whole genome shotgun (WGS) entry which is preliminary data.</text>
</comment>
<dbReference type="RefSeq" id="WP_269908202.1">
    <property type="nucleotide sequence ID" value="NZ_JAPFQA010000019.1"/>
</dbReference>
<organism evidence="7 8">
    <name type="scientific">Mesorhizobium qingshengii</name>
    <dbReference type="NCBI Taxonomy" id="1165689"/>
    <lineage>
        <taxon>Bacteria</taxon>
        <taxon>Pseudomonadati</taxon>
        <taxon>Pseudomonadota</taxon>
        <taxon>Alphaproteobacteria</taxon>
        <taxon>Hyphomicrobiales</taxon>
        <taxon>Phyllobacteriaceae</taxon>
        <taxon>Mesorhizobium</taxon>
    </lineage>
</organism>
<feature type="region of interest" description="Disordered" evidence="5">
    <location>
        <begin position="146"/>
        <end position="174"/>
    </location>
</feature>
<sequence>MIEGMVLAALGTVATVGGLLVAPATAGESAKSAIAPGLVLPSMNAERGKKLFAGKGCVVCHSINGVGGTDAVALDEKTMDPIMSPFDFFAKMWLGAETMIAMQNEQLGQQIEFTGQDLADIIAFVHNADVQKTFSQADIPADIKEHMESDKASSGSQMMMEGHGGMVSGKSKGQ</sequence>
<evidence type="ECO:0000256" key="5">
    <source>
        <dbReference type="SAM" id="MobiDB-lite"/>
    </source>
</evidence>
<dbReference type="InterPro" id="IPR009056">
    <property type="entry name" value="Cyt_c-like_dom"/>
</dbReference>
<evidence type="ECO:0000256" key="1">
    <source>
        <dbReference type="ARBA" id="ARBA00022617"/>
    </source>
</evidence>
<proteinExistence type="predicted"/>
<accession>A0ABT4R283</accession>
<name>A0ABT4R283_9HYPH</name>
<evidence type="ECO:0000259" key="6">
    <source>
        <dbReference type="PROSITE" id="PS51007"/>
    </source>
</evidence>
<dbReference type="Gene3D" id="1.10.760.10">
    <property type="entry name" value="Cytochrome c-like domain"/>
    <property type="match status" value="1"/>
</dbReference>
<evidence type="ECO:0000256" key="3">
    <source>
        <dbReference type="ARBA" id="ARBA00023004"/>
    </source>
</evidence>
<reference evidence="7" key="1">
    <citation type="submission" date="2022-11" db="EMBL/GenBank/DDBJ databases">
        <authorList>
            <person name="Coimbra C."/>
        </authorList>
    </citation>
    <scope>NUCLEOTIDE SEQUENCE</scope>
    <source>
        <strain evidence="7">Jales19</strain>
    </source>
</reference>